<feature type="domain" description="HTH cro/C1-type" evidence="1">
    <location>
        <begin position="8"/>
        <end position="62"/>
    </location>
</feature>
<accession>A0A512BNX3</accession>
<evidence type="ECO:0000313" key="3">
    <source>
        <dbReference type="Proteomes" id="UP000321085"/>
    </source>
</evidence>
<dbReference type="AlphaFoldDB" id="A0A512BNX3"/>
<dbReference type="SUPFAM" id="SSF47413">
    <property type="entry name" value="lambda repressor-like DNA-binding domains"/>
    <property type="match status" value="1"/>
</dbReference>
<name>A0A512BNX3_9HYPH</name>
<dbReference type="GO" id="GO:0003677">
    <property type="term" value="F:DNA binding"/>
    <property type="evidence" value="ECO:0007669"/>
    <property type="project" value="InterPro"/>
</dbReference>
<organism evidence="2 3">
    <name type="scientific">Microvirga aerophila</name>
    <dbReference type="NCBI Taxonomy" id="670291"/>
    <lineage>
        <taxon>Bacteria</taxon>
        <taxon>Pseudomonadati</taxon>
        <taxon>Pseudomonadota</taxon>
        <taxon>Alphaproteobacteria</taxon>
        <taxon>Hyphomicrobiales</taxon>
        <taxon>Methylobacteriaceae</taxon>
        <taxon>Microvirga</taxon>
    </lineage>
</organism>
<sequence length="80" mass="8521">MLATPKLLKAARNLLGLTLDQVGKAAGLSGKTVARVEAGGKRTTIDAAEAIQAVYERRGVQFLQETGEYGEGLRLPKKPK</sequence>
<dbReference type="RefSeq" id="WP_162815656.1">
    <property type="nucleotide sequence ID" value="NZ_BJYU01000015.1"/>
</dbReference>
<dbReference type="EMBL" id="BJYU01000015">
    <property type="protein sequence ID" value="GEO13658.1"/>
    <property type="molecule type" value="Genomic_DNA"/>
</dbReference>
<reference evidence="2 3" key="1">
    <citation type="submission" date="2019-07" db="EMBL/GenBank/DDBJ databases">
        <title>Whole genome shotgun sequence of Microvirga aerophila NBRC 106136.</title>
        <authorList>
            <person name="Hosoyama A."/>
            <person name="Uohara A."/>
            <person name="Ohji S."/>
            <person name="Ichikawa N."/>
        </authorList>
    </citation>
    <scope>NUCLEOTIDE SEQUENCE [LARGE SCALE GENOMIC DNA]</scope>
    <source>
        <strain evidence="2 3">NBRC 106136</strain>
    </source>
</reference>
<evidence type="ECO:0000259" key="1">
    <source>
        <dbReference type="PROSITE" id="PS50943"/>
    </source>
</evidence>
<dbReference type="Pfam" id="PF01381">
    <property type="entry name" value="HTH_3"/>
    <property type="match status" value="1"/>
</dbReference>
<proteinExistence type="predicted"/>
<dbReference type="Proteomes" id="UP000321085">
    <property type="component" value="Unassembled WGS sequence"/>
</dbReference>
<dbReference type="CDD" id="cd00093">
    <property type="entry name" value="HTH_XRE"/>
    <property type="match status" value="1"/>
</dbReference>
<dbReference type="InterPro" id="IPR010982">
    <property type="entry name" value="Lambda_DNA-bd_dom_sf"/>
</dbReference>
<gene>
    <name evidence="2" type="ORF">MAE02_13540</name>
</gene>
<comment type="caution">
    <text evidence="2">The sequence shown here is derived from an EMBL/GenBank/DDBJ whole genome shotgun (WGS) entry which is preliminary data.</text>
</comment>
<dbReference type="PROSITE" id="PS50943">
    <property type="entry name" value="HTH_CROC1"/>
    <property type="match status" value="1"/>
</dbReference>
<keyword evidence="3" id="KW-1185">Reference proteome</keyword>
<dbReference type="SMART" id="SM00530">
    <property type="entry name" value="HTH_XRE"/>
    <property type="match status" value="1"/>
</dbReference>
<dbReference type="Gene3D" id="1.10.260.40">
    <property type="entry name" value="lambda repressor-like DNA-binding domains"/>
    <property type="match status" value="1"/>
</dbReference>
<protein>
    <recommendedName>
        <fullName evidence="1">HTH cro/C1-type domain-containing protein</fullName>
    </recommendedName>
</protein>
<dbReference type="InterPro" id="IPR001387">
    <property type="entry name" value="Cro/C1-type_HTH"/>
</dbReference>
<evidence type="ECO:0000313" key="2">
    <source>
        <dbReference type="EMBL" id="GEO13658.1"/>
    </source>
</evidence>